<evidence type="ECO:0000313" key="6">
    <source>
        <dbReference type="EMBL" id="KAK6935076.1"/>
    </source>
</evidence>
<evidence type="ECO:0000256" key="4">
    <source>
        <dbReference type="ARBA" id="ARBA00022801"/>
    </source>
</evidence>
<dbReference type="PANTHER" id="PTHR10150">
    <property type="entry name" value="DNA REPAIR ENDONUCLEASE XPF"/>
    <property type="match status" value="1"/>
</dbReference>
<dbReference type="GO" id="GO:0000110">
    <property type="term" value="C:nucleotide-excision repair factor 1 complex"/>
    <property type="evidence" value="ECO:0007669"/>
    <property type="project" value="TreeGrafter"/>
</dbReference>
<dbReference type="EMBL" id="JBAMMX010000008">
    <property type="protein sequence ID" value="KAK6935076.1"/>
    <property type="molecule type" value="Genomic_DNA"/>
</dbReference>
<dbReference type="GO" id="GO:0000014">
    <property type="term" value="F:single-stranded DNA endodeoxyribonuclease activity"/>
    <property type="evidence" value="ECO:0007669"/>
    <property type="project" value="TreeGrafter"/>
</dbReference>
<evidence type="ECO:0000313" key="7">
    <source>
        <dbReference type="Proteomes" id="UP001370490"/>
    </source>
</evidence>
<sequence>LSKHFTLCNQDEPDEAKAIRVGVPSEEGILENDVRAENCNTHAGQGKSLRQLPGLLDCNHRTLVSGCDSLAELALLPIERPAELMGGQKSARTLRDFSDPSIRHCM</sequence>
<dbReference type="InterPro" id="IPR010994">
    <property type="entry name" value="RuvA_2-like"/>
</dbReference>
<organism evidence="6 7">
    <name type="scientific">Dillenia turbinata</name>
    <dbReference type="NCBI Taxonomy" id="194707"/>
    <lineage>
        <taxon>Eukaryota</taxon>
        <taxon>Viridiplantae</taxon>
        <taxon>Streptophyta</taxon>
        <taxon>Embryophyta</taxon>
        <taxon>Tracheophyta</taxon>
        <taxon>Spermatophyta</taxon>
        <taxon>Magnoliopsida</taxon>
        <taxon>eudicotyledons</taxon>
        <taxon>Gunneridae</taxon>
        <taxon>Pentapetalae</taxon>
        <taxon>Dilleniales</taxon>
        <taxon>Dilleniaceae</taxon>
        <taxon>Dillenia</taxon>
    </lineage>
</organism>
<dbReference type="GO" id="GO:0000724">
    <property type="term" value="P:double-strand break repair via homologous recombination"/>
    <property type="evidence" value="ECO:0007669"/>
    <property type="project" value="TreeGrafter"/>
</dbReference>
<evidence type="ECO:0000256" key="1">
    <source>
        <dbReference type="ARBA" id="ARBA00022722"/>
    </source>
</evidence>
<name>A0AAN8VS59_9MAGN</name>
<evidence type="ECO:0000256" key="3">
    <source>
        <dbReference type="ARBA" id="ARBA00022763"/>
    </source>
</evidence>
<dbReference type="AlphaFoldDB" id="A0AAN8VS59"/>
<dbReference type="Proteomes" id="UP001370490">
    <property type="component" value="Unassembled WGS sequence"/>
</dbReference>
<keyword evidence="5" id="KW-0234">DNA repair</keyword>
<evidence type="ECO:0000256" key="2">
    <source>
        <dbReference type="ARBA" id="ARBA00022759"/>
    </source>
</evidence>
<gene>
    <name evidence="6" type="ORF">RJ641_035231</name>
</gene>
<protein>
    <submittedName>
        <fullName evidence="6">Uncharacterized protein</fullName>
    </submittedName>
</protein>
<accession>A0AAN8VS59</accession>
<dbReference type="GO" id="GO:1901255">
    <property type="term" value="P:nucleotide-excision repair involved in interstrand cross-link repair"/>
    <property type="evidence" value="ECO:0007669"/>
    <property type="project" value="TreeGrafter"/>
</dbReference>
<proteinExistence type="predicted"/>
<evidence type="ECO:0000256" key="5">
    <source>
        <dbReference type="ARBA" id="ARBA00023204"/>
    </source>
</evidence>
<keyword evidence="2" id="KW-0255">Endonuclease</keyword>
<keyword evidence="7" id="KW-1185">Reference proteome</keyword>
<dbReference type="Gene3D" id="1.10.150.20">
    <property type="entry name" value="5' to 3' exonuclease, C-terminal subdomain"/>
    <property type="match status" value="1"/>
</dbReference>
<dbReference type="PANTHER" id="PTHR10150:SF0">
    <property type="entry name" value="DNA REPAIR ENDONUCLEASE XPF"/>
    <property type="match status" value="1"/>
</dbReference>
<dbReference type="GO" id="GO:0003697">
    <property type="term" value="F:single-stranded DNA binding"/>
    <property type="evidence" value="ECO:0007669"/>
    <property type="project" value="TreeGrafter"/>
</dbReference>
<keyword evidence="1" id="KW-0540">Nuclease</keyword>
<dbReference type="GO" id="GO:0003684">
    <property type="term" value="F:damaged DNA binding"/>
    <property type="evidence" value="ECO:0007669"/>
    <property type="project" value="TreeGrafter"/>
</dbReference>
<dbReference type="SUPFAM" id="SSF47781">
    <property type="entry name" value="RuvA domain 2-like"/>
    <property type="match status" value="1"/>
</dbReference>
<keyword evidence="3" id="KW-0227">DNA damage</keyword>
<keyword evidence="4" id="KW-0378">Hydrolase</keyword>
<comment type="caution">
    <text evidence="6">The sequence shown here is derived from an EMBL/GenBank/DDBJ whole genome shotgun (WGS) entry which is preliminary data.</text>
</comment>
<feature type="non-terminal residue" evidence="6">
    <location>
        <position position="1"/>
    </location>
</feature>
<reference evidence="6 7" key="1">
    <citation type="submission" date="2023-12" db="EMBL/GenBank/DDBJ databases">
        <title>A high-quality genome assembly for Dillenia turbinata (Dilleniales).</title>
        <authorList>
            <person name="Chanderbali A."/>
        </authorList>
    </citation>
    <scope>NUCLEOTIDE SEQUENCE [LARGE SCALE GENOMIC DNA]</scope>
    <source>
        <strain evidence="6">LSX21</strain>
        <tissue evidence="6">Leaf</tissue>
    </source>
</reference>
<dbReference type="GO" id="GO:0000712">
    <property type="term" value="P:resolution of meiotic recombination intermediates"/>
    <property type="evidence" value="ECO:0007669"/>
    <property type="project" value="TreeGrafter"/>
</dbReference>